<dbReference type="Proteomes" id="UP000186313">
    <property type="component" value="Unassembled WGS sequence"/>
</dbReference>
<reference evidence="2 3" key="1">
    <citation type="submission" date="2016-09" db="EMBL/GenBank/DDBJ databases">
        <title>Genomic Taxonomy of the Vibrionaceae.</title>
        <authorList>
            <person name="Gonzalez-Castillo A."/>
            <person name="Gomez-Gil B."/>
            <person name="Enciso-Ibarra K."/>
        </authorList>
    </citation>
    <scope>NUCLEOTIDE SEQUENCE [LARGE SCALE GENOMIC DNA]</scope>
    <source>
        <strain evidence="2 3">CAIM 703</strain>
    </source>
</reference>
<organism evidence="2 3">
    <name type="scientific">Vibrio panuliri</name>
    <dbReference type="NCBI Taxonomy" id="1381081"/>
    <lineage>
        <taxon>Bacteria</taxon>
        <taxon>Pseudomonadati</taxon>
        <taxon>Pseudomonadota</taxon>
        <taxon>Gammaproteobacteria</taxon>
        <taxon>Vibrionales</taxon>
        <taxon>Vibrionaceae</taxon>
        <taxon>Vibrio</taxon>
    </lineage>
</organism>
<accession>A0A1Q9HE98</accession>
<dbReference type="STRING" id="1381081.BIY22_07270"/>
<dbReference type="GO" id="GO:0008237">
    <property type="term" value="F:metallopeptidase activity"/>
    <property type="evidence" value="ECO:0007669"/>
    <property type="project" value="InterPro"/>
</dbReference>
<name>A0A1Q9HE98_9VIBR</name>
<evidence type="ECO:0000256" key="1">
    <source>
        <dbReference type="SAM" id="SignalP"/>
    </source>
</evidence>
<evidence type="ECO:0008006" key="4">
    <source>
        <dbReference type="Google" id="ProtNLM"/>
    </source>
</evidence>
<evidence type="ECO:0000313" key="3">
    <source>
        <dbReference type="Proteomes" id="UP000186313"/>
    </source>
</evidence>
<comment type="caution">
    <text evidence="2">The sequence shown here is derived from an EMBL/GenBank/DDBJ whole genome shotgun (WGS) entry which is preliminary data.</text>
</comment>
<feature type="chain" id="PRO_5013226255" description="Peptidase" evidence="1">
    <location>
        <begin position="17"/>
        <end position="230"/>
    </location>
</feature>
<dbReference type="RefSeq" id="WP_075709142.1">
    <property type="nucleotide sequence ID" value="NZ_MJMJ01000023.1"/>
</dbReference>
<proteinExistence type="predicted"/>
<protein>
    <recommendedName>
        <fullName evidence="4">Peptidase</fullName>
    </recommendedName>
</protein>
<dbReference type="EMBL" id="MJMJ01000023">
    <property type="protein sequence ID" value="OLQ87970.1"/>
    <property type="molecule type" value="Genomic_DNA"/>
</dbReference>
<feature type="signal peptide" evidence="1">
    <location>
        <begin position="1"/>
        <end position="16"/>
    </location>
</feature>
<sequence>MRVLLFLCLLASNSWASVESVSNGSLTLNLHFQEFGRFDKQRYIDAANQWLSIVKSVEGKPHHSIDVDIYVTSDINHDGEAGVLETEVVGGVEIPIHGEMVLHSRTHNSEFDYENAYITVVHELGHVLGVGQTTEKYIQRVDALNGPAFCKENSKALAWYNKLYQRNYPCLPFAESGHLYDFVLADDPERDNDRQGREIPPMTNEVMANGLEIGIITTGLLDDIGYVVEY</sequence>
<dbReference type="AlphaFoldDB" id="A0A1Q9HE98"/>
<dbReference type="OrthoDB" id="61573at2"/>
<keyword evidence="1" id="KW-0732">Signal</keyword>
<evidence type="ECO:0000313" key="2">
    <source>
        <dbReference type="EMBL" id="OLQ87970.1"/>
    </source>
</evidence>
<dbReference type="InterPro" id="IPR024079">
    <property type="entry name" value="MetalloPept_cat_dom_sf"/>
</dbReference>
<gene>
    <name evidence="2" type="ORF">BIY22_07270</name>
</gene>
<dbReference type="Gene3D" id="3.40.390.10">
    <property type="entry name" value="Collagenase (Catalytic Domain)"/>
    <property type="match status" value="1"/>
</dbReference>
<dbReference type="SUPFAM" id="SSF55486">
    <property type="entry name" value="Metalloproteases ('zincins'), catalytic domain"/>
    <property type="match status" value="1"/>
</dbReference>